<dbReference type="InterPro" id="IPR036390">
    <property type="entry name" value="WH_DNA-bd_sf"/>
</dbReference>
<gene>
    <name evidence="1" type="ORF">HMPREF0542_10640</name>
</gene>
<dbReference type="InterPro" id="IPR018597">
    <property type="entry name" value="Phage_Tuc2009_YjcQ"/>
</dbReference>
<evidence type="ECO:0000313" key="1">
    <source>
        <dbReference type="EMBL" id="EFZ35265.1"/>
    </source>
</evidence>
<proteinExistence type="predicted"/>
<sequence>MAKDDYDVVVFRILVYLYSVFKGKQNFRQNVFLKEVSRIDEEYLKRVLAMMSDEGLIEGLHFCRAWGNVRILVNDLADISITSDGIHYLLENNRMRKIKEFLLNQSGTMAGLIEMVFGG</sequence>
<name>E7FP13_9LACO</name>
<organism evidence="1 2">
    <name type="scientific">Ligilactobacillus ruminis ATCC 25644</name>
    <dbReference type="NCBI Taxonomy" id="525362"/>
    <lineage>
        <taxon>Bacteria</taxon>
        <taxon>Bacillati</taxon>
        <taxon>Bacillota</taxon>
        <taxon>Bacilli</taxon>
        <taxon>Lactobacillales</taxon>
        <taxon>Lactobacillaceae</taxon>
        <taxon>Ligilactobacillus</taxon>
    </lineage>
</organism>
<evidence type="ECO:0000313" key="2">
    <source>
        <dbReference type="Proteomes" id="UP000004099"/>
    </source>
</evidence>
<dbReference type="Gene3D" id="1.10.10.10">
    <property type="entry name" value="Winged helix-like DNA-binding domain superfamily/Winged helix DNA-binding domain"/>
    <property type="match status" value="1"/>
</dbReference>
<reference evidence="1 2" key="1">
    <citation type="submission" date="2011-01" db="EMBL/GenBank/DDBJ databases">
        <authorList>
            <person name="Muzny D."/>
            <person name="Qin X."/>
            <person name="Buhay C."/>
            <person name="Dugan-Rocha S."/>
            <person name="Ding Y."/>
            <person name="Chen G."/>
            <person name="Hawes A."/>
            <person name="Holder M."/>
            <person name="Jhangiani S."/>
            <person name="Johnson A."/>
            <person name="Khan Z."/>
            <person name="Li Z."/>
            <person name="Liu W."/>
            <person name="Liu X."/>
            <person name="Perez L."/>
            <person name="Shen H."/>
            <person name="Wang Q."/>
            <person name="Watt J."/>
            <person name="Xi L."/>
            <person name="Xin Y."/>
            <person name="Zhou J."/>
            <person name="Deng J."/>
            <person name="Jiang H."/>
            <person name="Liu Y."/>
            <person name="Qu J."/>
            <person name="Song X.-Z."/>
            <person name="Zhang L."/>
            <person name="Villasana D."/>
            <person name="Johnson A."/>
            <person name="Liu J."/>
            <person name="Liyanage D."/>
            <person name="Lorensuhewa L."/>
            <person name="Robinson T."/>
            <person name="Song A."/>
            <person name="Song B.-B."/>
            <person name="Dinh H."/>
            <person name="Thornton R."/>
            <person name="Coyle M."/>
            <person name="Francisco L."/>
            <person name="Jackson L."/>
            <person name="Javaid M."/>
            <person name="Korchina V."/>
            <person name="Kovar C."/>
            <person name="Mata R."/>
            <person name="Mathew T."/>
            <person name="Ngo R."/>
            <person name="Nguyen L."/>
            <person name="Nguyen N."/>
            <person name="Okwuonu G."/>
            <person name="Ongeri F."/>
            <person name="Pham C."/>
            <person name="Simmons D."/>
            <person name="Wilczek-Boney K."/>
            <person name="Hale W."/>
            <person name="Jakkamsetti A."/>
            <person name="Pham P."/>
            <person name="Ruth R."/>
            <person name="San Lucas F."/>
            <person name="Warren J."/>
            <person name="Zhang J."/>
            <person name="Zhao Z."/>
            <person name="Zhou C."/>
            <person name="Zhu D."/>
            <person name="Lee S."/>
            <person name="Bess C."/>
            <person name="Blankenburg K."/>
            <person name="Forbes L."/>
            <person name="Fu Q."/>
            <person name="Gubbala S."/>
            <person name="Hirani K."/>
            <person name="Jayaseelan J.C."/>
            <person name="Lara F."/>
            <person name="Munidasa M."/>
            <person name="Palculict T."/>
            <person name="Patil S."/>
            <person name="Pu L.-L."/>
            <person name="Saada N."/>
            <person name="Tang L."/>
            <person name="Weissenberger G."/>
            <person name="Zhu Y."/>
            <person name="Hemphill L."/>
            <person name="Shang Y."/>
            <person name="Youmans B."/>
            <person name="Ayvaz T."/>
            <person name="Ross M."/>
            <person name="Santibanez J."/>
            <person name="Aqrawi P."/>
            <person name="Gross S."/>
            <person name="Joshi V."/>
            <person name="Fowler G."/>
            <person name="Nazareth L."/>
            <person name="Reid J."/>
            <person name="Worley K."/>
            <person name="Petrosino J."/>
            <person name="Highlander S."/>
            <person name="Gibbs R."/>
        </authorList>
    </citation>
    <scope>NUCLEOTIDE SEQUENCE [LARGE SCALE GENOMIC DNA]</scope>
    <source>
        <strain evidence="1 2">ATCC 25644</strain>
    </source>
</reference>
<dbReference type="HOGENOM" id="CLU_144030_1_0_9"/>
<dbReference type="Pfam" id="PF09639">
    <property type="entry name" value="YjcQ"/>
    <property type="match status" value="1"/>
</dbReference>
<dbReference type="PATRIC" id="fig|525362.12.peg.930"/>
<dbReference type="AlphaFoldDB" id="E7FP13"/>
<dbReference type="Proteomes" id="UP000004099">
    <property type="component" value="Unassembled WGS sequence"/>
</dbReference>
<dbReference type="RefSeq" id="WP_004563642.1">
    <property type="nucleotide sequence ID" value="NZ_AFYE01000065.1"/>
</dbReference>
<protein>
    <submittedName>
        <fullName evidence="1">YjcQ protein</fullName>
    </submittedName>
</protein>
<accession>E7FP13</accession>
<dbReference type="EMBL" id="ACGS02000025">
    <property type="protein sequence ID" value="EFZ35265.1"/>
    <property type="molecule type" value="Genomic_DNA"/>
</dbReference>
<comment type="caution">
    <text evidence="1">The sequence shown here is derived from an EMBL/GenBank/DDBJ whole genome shotgun (WGS) entry which is preliminary data.</text>
</comment>
<dbReference type="SUPFAM" id="SSF46785">
    <property type="entry name" value="Winged helix' DNA-binding domain"/>
    <property type="match status" value="1"/>
</dbReference>
<dbReference type="InterPro" id="IPR036388">
    <property type="entry name" value="WH-like_DNA-bd_sf"/>
</dbReference>